<accession>A0AAW8JFY8</accession>
<evidence type="ECO:0000256" key="1">
    <source>
        <dbReference type="SAM" id="SignalP"/>
    </source>
</evidence>
<keyword evidence="1" id="KW-0732">Signal</keyword>
<sequence>MKTKDQIIALATTLFLLGSTTCYAFSPTNKEVSTQNKTITLNQDTILKTAYPKTQTEAMAYQEPKELDDYFKNLPPIQLEKDVLGFIHPAIQFNNAQGEERYLVIVEKVNIYDGYIQACRACSSTADLLLYKIQNGQFVLINSAKNQDQIPSADGHFTLKLKEQLNKNLQAFGKNMMGSYVKATFSGSGGHEESHWYAVLLPDTGKIQAIEIGYAGGSTSSYFADRPHLASSTSSTLKIIANGADYYPIEVTYTDKGNKKPYKSKFTYNAKKSEYVETKLK</sequence>
<evidence type="ECO:0008006" key="4">
    <source>
        <dbReference type="Google" id="ProtNLM"/>
    </source>
</evidence>
<feature type="signal peptide" evidence="1">
    <location>
        <begin position="1"/>
        <end position="24"/>
    </location>
</feature>
<organism evidence="2 3">
    <name type="scientific">Acinetobacter gerneri</name>
    <dbReference type="NCBI Taxonomy" id="202952"/>
    <lineage>
        <taxon>Bacteria</taxon>
        <taxon>Pseudomonadati</taxon>
        <taxon>Pseudomonadota</taxon>
        <taxon>Gammaproteobacteria</taxon>
        <taxon>Moraxellales</taxon>
        <taxon>Moraxellaceae</taxon>
        <taxon>Acinetobacter</taxon>
    </lineage>
</organism>
<reference evidence="2" key="1">
    <citation type="submission" date="2023-08" db="EMBL/GenBank/DDBJ databases">
        <title>Emergence of clinically-relevant ST2 carbapenem-resistant Acinetobacter baumannii strains in hospital sewages in Zhejiang, East of China.</title>
        <authorList>
            <person name="Kaichao C."/>
            <person name="Zhang R."/>
        </authorList>
    </citation>
    <scope>NUCLEOTIDE SEQUENCE</scope>
    <source>
        <strain evidence="2">M-SY-60</strain>
    </source>
</reference>
<dbReference type="EMBL" id="JAVIDA010000002">
    <property type="protein sequence ID" value="MDQ9070216.1"/>
    <property type="molecule type" value="Genomic_DNA"/>
</dbReference>
<evidence type="ECO:0000313" key="2">
    <source>
        <dbReference type="EMBL" id="MDQ9070216.1"/>
    </source>
</evidence>
<feature type="chain" id="PRO_5043690029" description="Lipoprotein" evidence="1">
    <location>
        <begin position="25"/>
        <end position="281"/>
    </location>
</feature>
<protein>
    <recommendedName>
        <fullName evidence="4">Lipoprotein</fullName>
    </recommendedName>
</protein>
<dbReference type="RefSeq" id="WP_308955902.1">
    <property type="nucleotide sequence ID" value="NZ_JAVICY010000009.1"/>
</dbReference>
<comment type="caution">
    <text evidence="2">The sequence shown here is derived from an EMBL/GenBank/DDBJ whole genome shotgun (WGS) entry which is preliminary data.</text>
</comment>
<name>A0AAW8JFY8_9GAMM</name>
<dbReference type="AlphaFoldDB" id="A0AAW8JFY8"/>
<dbReference type="Proteomes" id="UP001243195">
    <property type="component" value="Unassembled WGS sequence"/>
</dbReference>
<proteinExistence type="predicted"/>
<evidence type="ECO:0000313" key="3">
    <source>
        <dbReference type="Proteomes" id="UP001243195"/>
    </source>
</evidence>
<gene>
    <name evidence="2" type="ORF">RFH51_01875</name>
</gene>